<keyword evidence="7" id="KW-1185">Reference proteome</keyword>
<dbReference type="GO" id="GO:0005737">
    <property type="term" value="C:cytoplasm"/>
    <property type="evidence" value="ECO:0007669"/>
    <property type="project" value="TreeGrafter"/>
</dbReference>
<dbReference type="InterPro" id="IPR017441">
    <property type="entry name" value="Protein_kinase_ATP_BS"/>
</dbReference>
<organism evidence="6 7">
    <name type="scientific">Sphaeroforma arctica JP610</name>
    <dbReference type="NCBI Taxonomy" id="667725"/>
    <lineage>
        <taxon>Eukaryota</taxon>
        <taxon>Ichthyosporea</taxon>
        <taxon>Ichthyophonida</taxon>
        <taxon>Sphaeroforma</taxon>
    </lineage>
</organism>
<keyword evidence="3 4" id="KW-0067">ATP-binding</keyword>
<dbReference type="AlphaFoldDB" id="A0A0L0F0A8"/>
<evidence type="ECO:0000313" key="7">
    <source>
        <dbReference type="Proteomes" id="UP000054560"/>
    </source>
</evidence>
<dbReference type="eggNOG" id="KOG0576">
    <property type="taxonomic scope" value="Eukaryota"/>
</dbReference>
<sequence length="92" mass="10113">MSLLYISHLLQVGEGSYGSVYRCTEKVSHSIIALKSVSLEDALKSNITSLGREIDILKECKHPNITLYLGSFIEAQKLWIAMEFCGGGSCSE</sequence>
<dbReference type="PANTHER" id="PTHR48012">
    <property type="entry name" value="STERILE20-LIKE KINASE, ISOFORM B-RELATED"/>
    <property type="match status" value="1"/>
</dbReference>
<feature type="binding site" evidence="4">
    <location>
        <position position="35"/>
    </location>
    <ligand>
        <name>ATP</name>
        <dbReference type="ChEBI" id="CHEBI:30616"/>
    </ligand>
</feature>
<evidence type="ECO:0000256" key="4">
    <source>
        <dbReference type="PROSITE-ProRule" id="PRU10141"/>
    </source>
</evidence>
<dbReference type="InterPro" id="IPR011009">
    <property type="entry name" value="Kinase-like_dom_sf"/>
</dbReference>
<dbReference type="Pfam" id="PF00069">
    <property type="entry name" value="Pkinase"/>
    <property type="match status" value="1"/>
</dbReference>
<evidence type="ECO:0000256" key="1">
    <source>
        <dbReference type="ARBA" id="ARBA00012513"/>
    </source>
</evidence>
<dbReference type="OrthoDB" id="8693905at2759"/>
<dbReference type="EMBL" id="KQ252262">
    <property type="protein sequence ID" value="KNC70066.1"/>
    <property type="molecule type" value="Genomic_DNA"/>
</dbReference>
<gene>
    <name evidence="6" type="ORF">SARC_17414</name>
</gene>
<dbReference type="Proteomes" id="UP000054560">
    <property type="component" value="Unassembled WGS sequence"/>
</dbReference>
<dbReference type="STRING" id="667725.A0A0L0F0A8"/>
<dbReference type="GO" id="GO:0004674">
    <property type="term" value="F:protein serine/threonine kinase activity"/>
    <property type="evidence" value="ECO:0007669"/>
    <property type="project" value="UniProtKB-EC"/>
</dbReference>
<feature type="domain" description="Protein kinase" evidence="5">
    <location>
        <begin position="6"/>
        <end position="92"/>
    </location>
</feature>
<dbReference type="RefSeq" id="XP_014143968.1">
    <property type="nucleotide sequence ID" value="XM_014288493.1"/>
</dbReference>
<evidence type="ECO:0000256" key="3">
    <source>
        <dbReference type="ARBA" id="ARBA00022840"/>
    </source>
</evidence>
<evidence type="ECO:0000313" key="6">
    <source>
        <dbReference type="EMBL" id="KNC70066.1"/>
    </source>
</evidence>
<proteinExistence type="predicted"/>
<dbReference type="SUPFAM" id="SSF56112">
    <property type="entry name" value="Protein kinase-like (PK-like)"/>
    <property type="match status" value="1"/>
</dbReference>
<dbReference type="EC" id="2.7.11.1" evidence="1"/>
<keyword evidence="2 4" id="KW-0547">Nucleotide-binding</keyword>
<evidence type="ECO:0000259" key="5">
    <source>
        <dbReference type="PROSITE" id="PS50011"/>
    </source>
</evidence>
<dbReference type="PROSITE" id="PS50011">
    <property type="entry name" value="PROTEIN_KINASE_DOM"/>
    <property type="match status" value="1"/>
</dbReference>
<feature type="non-terminal residue" evidence="6">
    <location>
        <position position="92"/>
    </location>
</feature>
<reference evidence="6 7" key="1">
    <citation type="submission" date="2011-02" db="EMBL/GenBank/DDBJ databases">
        <title>The Genome Sequence of Sphaeroforma arctica JP610.</title>
        <authorList>
            <consortium name="The Broad Institute Genome Sequencing Platform"/>
            <person name="Russ C."/>
            <person name="Cuomo C."/>
            <person name="Young S.K."/>
            <person name="Zeng Q."/>
            <person name="Gargeya S."/>
            <person name="Alvarado L."/>
            <person name="Berlin A."/>
            <person name="Chapman S.B."/>
            <person name="Chen Z."/>
            <person name="Freedman E."/>
            <person name="Gellesch M."/>
            <person name="Goldberg J."/>
            <person name="Griggs A."/>
            <person name="Gujja S."/>
            <person name="Heilman E."/>
            <person name="Heiman D."/>
            <person name="Howarth C."/>
            <person name="Mehta T."/>
            <person name="Neiman D."/>
            <person name="Pearson M."/>
            <person name="Roberts A."/>
            <person name="Saif S."/>
            <person name="Shea T."/>
            <person name="Shenoy N."/>
            <person name="Sisk P."/>
            <person name="Stolte C."/>
            <person name="Sykes S."/>
            <person name="White J."/>
            <person name="Yandava C."/>
            <person name="Burger G."/>
            <person name="Gray M.W."/>
            <person name="Holland P.W.H."/>
            <person name="King N."/>
            <person name="Lang F.B.F."/>
            <person name="Roger A.J."/>
            <person name="Ruiz-Trillo I."/>
            <person name="Haas B."/>
            <person name="Nusbaum C."/>
            <person name="Birren B."/>
        </authorList>
    </citation>
    <scope>NUCLEOTIDE SEQUENCE [LARGE SCALE GENOMIC DNA]</scope>
    <source>
        <strain evidence="6 7">JP610</strain>
    </source>
</reference>
<evidence type="ECO:0000256" key="2">
    <source>
        <dbReference type="ARBA" id="ARBA00022741"/>
    </source>
</evidence>
<dbReference type="GO" id="GO:0005524">
    <property type="term" value="F:ATP binding"/>
    <property type="evidence" value="ECO:0007669"/>
    <property type="project" value="UniProtKB-UniRule"/>
</dbReference>
<protein>
    <recommendedName>
        <fullName evidence="1">non-specific serine/threonine protein kinase</fullName>
        <ecNumber evidence="1">2.7.11.1</ecNumber>
    </recommendedName>
</protein>
<name>A0A0L0F0A8_9EUKA</name>
<accession>A0A0L0F0A8</accession>
<dbReference type="Gene3D" id="3.30.200.20">
    <property type="entry name" value="Phosphorylase Kinase, domain 1"/>
    <property type="match status" value="1"/>
</dbReference>
<dbReference type="GeneID" id="25917918"/>
<dbReference type="PROSITE" id="PS00107">
    <property type="entry name" value="PROTEIN_KINASE_ATP"/>
    <property type="match status" value="1"/>
</dbReference>
<dbReference type="InterPro" id="IPR000719">
    <property type="entry name" value="Prot_kinase_dom"/>
</dbReference>
<dbReference type="InterPro" id="IPR050629">
    <property type="entry name" value="STE20/SPS1-PAK"/>
</dbReference>